<proteinExistence type="predicted"/>
<sequence>MAITYTEEKSAEWNAFKVNGGSITFEIDRTDISHDAAFETLASLQSKLRTGFEIPPTSLIETPELQALIQLHGSEWDCILCRIYLAGGKVVYRQLENGKYEAVCTVSAVQQLI</sequence>
<accession>A0AAW6RJE7</accession>
<name>A0AAW6RJE7_9BURK</name>
<evidence type="ECO:0000313" key="2">
    <source>
        <dbReference type="Proteomes" id="UP001237156"/>
    </source>
</evidence>
<comment type="caution">
    <text evidence="1">The sequence shown here is derived from an EMBL/GenBank/DDBJ whole genome shotgun (WGS) entry which is preliminary data.</text>
</comment>
<dbReference type="Proteomes" id="UP001237156">
    <property type="component" value="Unassembled WGS sequence"/>
</dbReference>
<evidence type="ECO:0008006" key="3">
    <source>
        <dbReference type="Google" id="ProtNLM"/>
    </source>
</evidence>
<reference evidence="1 2" key="1">
    <citation type="submission" date="2023-04" db="EMBL/GenBank/DDBJ databases">
        <title>Ottowia paracancer sp. nov., isolated from human stomach.</title>
        <authorList>
            <person name="Song Y."/>
        </authorList>
    </citation>
    <scope>NUCLEOTIDE SEQUENCE [LARGE SCALE GENOMIC DNA]</scope>
    <source>
        <strain evidence="1 2">10c7w1</strain>
    </source>
</reference>
<organism evidence="1 2">
    <name type="scientific">Ottowia cancrivicina</name>
    <dbReference type="NCBI Taxonomy" id="3040346"/>
    <lineage>
        <taxon>Bacteria</taxon>
        <taxon>Pseudomonadati</taxon>
        <taxon>Pseudomonadota</taxon>
        <taxon>Betaproteobacteria</taxon>
        <taxon>Burkholderiales</taxon>
        <taxon>Comamonadaceae</taxon>
        <taxon>Ottowia</taxon>
    </lineage>
</organism>
<gene>
    <name evidence="1" type="ORF">QB898_11860</name>
</gene>
<dbReference type="RefSeq" id="WP_279525121.1">
    <property type="nucleotide sequence ID" value="NZ_JARVII010000034.1"/>
</dbReference>
<dbReference type="EMBL" id="JARVII010000034">
    <property type="protein sequence ID" value="MDG9700395.1"/>
    <property type="molecule type" value="Genomic_DNA"/>
</dbReference>
<keyword evidence="2" id="KW-1185">Reference proteome</keyword>
<dbReference type="AlphaFoldDB" id="A0AAW6RJE7"/>
<evidence type="ECO:0000313" key="1">
    <source>
        <dbReference type="EMBL" id="MDG9700395.1"/>
    </source>
</evidence>
<protein>
    <recommendedName>
        <fullName evidence="3">Phage protein</fullName>
    </recommendedName>
</protein>